<accession>G9YHA8</accession>
<dbReference type="eggNOG" id="ENOG5033C2C">
    <property type="taxonomic scope" value="Bacteria"/>
</dbReference>
<dbReference type="PATRIC" id="fig|861450.3.peg.970"/>
<keyword evidence="1" id="KW-0472">Membrane</keyword>
<evidence type="ECO:0008006" key="4">
    <source>
        <dbReference type="Google" id="ProtNLM"/>
    </source>
</evidence>
<dbReference type="AlphaFoldDB" id="G9YHA8"/>
<evidence type="ECO:0000313" key="2">
    <source>
        <dbReference type="EMBL" id="EHM41163.1"/>
    </source>
</evidence>
<sequence length="79" mass="9309">MYYPVVEFVAGPVKHKAEYKFGASEWDLAAGDKVALRYNRDDPDEIYLYHSLPLWKQYFSPFCVIAGGIIFICTYYFYF</sequence>
<feature type="transmembrane region" description="Helical" evidence="1">
    <location>
        <begin position="58"/>
        <end position="78"/>
    </location>
</feature>
<evidence type="ECO:0000313" key="3">
    <source>
        <dbReference type="Proteomes" id="UP000005481"/>
    </source>
</evidence>
<keyword evidence="3" id="KW-1185">Reference proteome</keyword>
<dbReference type="EMBL" id="AGCJ01000038">
    <property type="protein sequence ID" value="EHM41163.1"/>
    <property type="molecule type" value="Genomic_DNA"/>
</dbReference>
<keyword evidence="1" id="KW-1133">Transmembrane helix</keyword>
<reference evidence="2 3" key="1">
    <citation type="submission" date="2011-08" db="EMBL/GenBank/DDBJ databases">
        <authorList>
            <person name="Weinstock G."/>
            <person name="Sodergren E."/>
            <person name="Clifton S."/>
            <person name="Fulton L."/>
            <person name="Fulton B."/>
            <person name="Courtney L."/>
            <person name="Fronick C."/>
            <person name="Harrison M."/>
            <person name="Strong C."/>
            <person name="Farmer C."/>
            <person name="Delahaunty K."/>
            <person name="Markovic C."/>
            <person name="Hall O."/>
            <person name="Minx P."/>
            <person name="Tomlinson C."/>
            <person name="Mitreva M."/>
            <person name="Hou S."/>
            <person name="Chen J."/>
            <person name="Wollam A."/>
            <person name="Pepin K.H."/>
            <person name="Johnson M."/>
            <person name="Bhonagiri V."/>
            <person name="Zhang X."/>
            <person name="Suruliraj S."/>
            <person name="Warren W."/>
            <person name="Chinwalla A."/>
            <person name="Mardis E.R."/>
            <person name="Wilson R.K."/>
        </authorList>
    </citation>
    <scope>NUCLEOTIDE SEQUENCE [LARGE SCALE GENOMIC DNA]</scope>
    <source>
        <strain evidence="2 3">F0357</strain>
    </source>
</reference>
<gene>
    <name evidence="2" type="ORF">HMPREF0080_01035</name>
</gene>
<evidence type="ECO:0000256" key="1">
    <source>
        <dbReference type="SAM" id="Phobius"/>
    </source>
</evidence>
<name>G9YHA8_9FIRM</name>
<proteinExistence type="predicted"/>
<comment type="caution">
    <text evidence="2">The sequence shown here is derived from an EMBL/GenBank/DDBJ whole genome shotgun (WGS) entry which is preliminary data.</text>
</comment>
<keyword evidence="1" id="KW-0812">Transmembrane</keyword>
<organism evidence="2 3">
    <name type="scientific">Anaeroglobus geminatus F0357</name>
    <dbReference type="NCBI Taxonomy" id="861450"/>
    <lineage>
        <taxon>Bacteria</taxon>
        <taxon>Bacillati</taxon>
        <taxon>Bacillota</taxon>
        <taxon>Negativicutes</taxon>
        <taxon>Veillonellales</taxon>
        <taxon>Veillonellaceae</taxon>
        <taxon>Anaeroglobus</taxon>
    </lineage>
</organism>
<dbReference type="RefSeq" id="WP_006790017.1">
    <property type="nucleotide sequence ID" value="NZ_JH417584.1"/>
</dbReference>
<dbReference type="HOGENOM" id="CLU_2598358_0_0_9"/>
<dbReference type="STRING" id="861450.HMPREF0080_01035"/>
<dbReference type="Proteomes" id="UP000005481">
    <property type="component" value="Unassembled WGS sequence"/>
</dbReference>
<protein>
    <recommendedName>
        <fullName evidence="4">DUF3592 domain-containing protein</fullName>
    </recommendedName>
</protein>